<dbReference type="Gramene" id="Os06t0624750-00">
    <property type="protein sequence ID" value="Os06t0624750-00"/>
    <property type="gene ID" value="Os06g0624750"/>
</dbReference>
<keyword evidence="3" id="KW-1185">Reference proteome</keyword>
<protein>
    <submittedName>
        <fullName evidence="2">Os06g0624750 protein</fullName>
    </submittedName>
</protein>
<proteinExistence type="predicted"/>
<dbReference type="InParanoid" id="A0A0P0WZ13"/>
<sequence>MWYVFAARIGRAAAAAAEPLAFGTHSQRNHGLPYTCVGFDARPMTAKVYGPPRYAPIWTNSAAALPTARNSRLLGSAAAAAATGFLFPTSGSEAGGPPGSEETLALPLDATVRTASARGGESAAGSAQTGNGEGRTEL</sequence>
<dbReference type="Proteomes" id="UP000059680">
    <property type="component" value="Chromosome 6"/>
</dbReference>
<organism evidence="2 3">
    <name type="scientific">Oryza sativa subsp. japonica</name>
    <name type="common">Rice</name>
    <dbReference type="NCBI Taxonomy" id="39947"/>
    <lineage>
        <taxon>Eukaryota</taxon>
        <taxon>Viridiplantae</taxon>
        <taxon>Streptophyta</taxon>
        <taxon>Embryophyta</taxon>
        <taxon>Tracheophyta</taxon>
        <taxon>Spermatophyta</taxon>
        <taxon>Magnoliopsida</taxon>
        <taxon>Liliopsida</taxon>
        <taxon>Poales</taxon>
        <taxon>Poaceae</taxon>
        <taxon>BOP clade</taxon>
        <taxon>Oryzoideae</taxon>
        <taxon>Oryzeae</taxon>
        <taxon>Oryzinae</taxon>
        <taxon>Oryza</taxon>
        <taxon>Oryza sativa</taxon>
    </lineage>
</organism>
<evidence type="ECO:0000256" key="1">
    <source>
        <dbReference type="SAM" id="MobiDB-lite"/>
    </source>
</evidence>
<evidence type="ECO:0000313" key="2">
    <source>
        <dbReference type="EMBL" id="BAS98687.1"/>
    </source>
</evidence>
<feature type="region of interest" description="Disordered" evidence="1">
    <location>
        <begin position="88"/>
        <end position="138"/>
    </location>
</feature>
<name>A0A0P0WZ13_ORYSJ</name>
<gene>
    <name evidence="2" type="ordered locus">Os06g0624750</name>
    <name evidence="2" type="ORF">OSNPB_060624750</name>
</gene>
<reference evidence="2 3" key="3">
    <citation type="journal article" date="2013" name="Rice">
        <title>Improvement of the Oryza sativa Nipponbare reference genome using next generation sequence and optical map data.</title>
        <authorList>
            <person name="Kawahara Y."/>
            <person name="de la Bastide M."/>
            <person name="Hamilton J.P."/>
            <person name="Kanamori H."/>
            <person name="McCombie W.R."/>
            <person name="Ouyang S."/>
            <person name="Schwartz D.C."/>
            <person name="Tanaka T."/>
            <person name="Wu J."/>
            <person name="Zhou S."/>
            <person name="Childs K.L."/>
            <person name="Davidson R.M."/>
            <person name="Lin H."/>
            <person name="Quesada-Ocampo L."/>
            <person name="Vaillancourt B."/>
            <person name="Sakai H."/>
            <person name="Lee S.S."/>
            <person name="Kim J."/>
            <person name="Numa H."/>
            <person name="Itoh T."/>
            <person name="Buell C.R."/>
            <person name="Matsumoto T."/>
        </authorList>
    </citation>
    <scope>NUCLEOTIDE SEQUENCE [LARGE SCALE GENOMIC DNA]</scope>
    <source>
        <strain evidence="3">cv. Nipponbare</strain>
    </source>
</reference>
<reference evidence="3" key="1">
    <citation type="journal article" date="2005" name="Nature">
        <title>The map-based sequence of the rice genome.</title>
        <authorList>
            <consortium name="International rice genome sequencing project (IRGSP)"/>
            <person name="Matsumoto T."/>
            <person name="Wu J."/>
            <person name="Kanamori H."/>
            <person name="Katayose Y."/>
            <person name="Fujisawa M."/>
            <person name="Namiki N."/>
            <person name="Mizuno H."/>
            <person name="Yamamoto K."/>
            <person name="Antonio B.A."/>
            <person name="Baba T."/>
            <person name="Sakata K."/>
            <person name="Nagamura Y."/>
            <person name="Aoki H."/>
            <person name="Arikawa K."/>
            <person name="Arita K."/>
            <person name="Bito T."/>
            <person name="Chiden Y."/>
            <person name="Fujitsuka N."/>
            <person name="Fukunaka R."/>
            <person name="Hamada M."/>
            <person name="Harada C."/>
            <person name="Hayashi A."/>
            <person name="Hijishita S."/>
            <person name="Honda M."/>
            <person name="Hosokawa S."/>
            <person name="Ichikawa Y."/>
            <person name="Idonuma A."/>
            <person name="Iijima M."/>
            <person name="Ikeda M."/>
            <person name="Ikeno M."/>
            <person name="Ito K."/>
            <person name="Ito S."/>
            <person name="Ito T."/>
            <person name="Ito Y."/>
            <person name="Ito Y."/>
            <person name="Iwabuchi A."/>
            <person name="Kamiya K."/>
            <person name="Karasawa W."/>
            <person name="Kurita K."/>
            <person name="Katagiri S."/>
            <person name="Kikuta A."/>
            <person name="Kobayashi H."/>
            <person name="Kobayashi N."/>
            <person name="Machita K."/>
            <person name="Maehara T."/>
            <person name="Masukawa M."/>
            <person name="Mizubayashi T."/>
            <person name="Mukai Y."/>
            <person name="Nagasaki H."/>
            <person name="Nagata Y."/>
            <person name="Naito S."/>
            <person name="Nakashima M."/>
            <person name="Nakama Y."/>
            <person name="Nakamichi Y."/>
            <person name="Nakamura M."/>
            <person name="Meguro A."/>
            <person name="Negishi M."/>
            <person name="Ohta I."/>
            <person name="Ohta T."/>
            <person name="Okamoto M."/>
            <person name="Ono N."/>
            <person name="Saji S."/>
            <person name="Sakaguchi M."/>
            <person name="Sakai K."/>
            <person name="Shibata M."/>
            <person name="Shimokawa T."/>
            <person name="Song J."/>
            <person name="Takazaki Y."/>
            <person name="Terasawa K."/>
            <person name="Tsugane M."/>
            <person name="Tsuji K."/>
            <person name="Ueda S."/>
            <person name="Waki K."/>
            <person name="Yamagata H."/>
            <person name="Yamamoto M."/>
            <person name="Yamamoto S."/>
            <person name="Yamane H."/>
            <person name="Yoshiki S."/>
            <person name="Yoshihara R."/>
            <person name="Yukawa K."/>
            <person name="Zhong H."/>
            <person name="Yano M."/>
            <person name="Yuan Q."/>
            <person name="Ouyang S."/>
            <person name="Liu J."/>
            <person name="Jones K.M."/>
            <person name="Gansberger K."/>
            <person name="Moffat K."/>
            <person name="Hill J."/>
            <person name="Bera J."/>
            <person name="Fadrosh D."/>
            <person name="Jin S."/>
            <person name="Johri S."/>
            <person name="Kim M."/>
            <person name="Overton L."/>
            <person name="Reardon M."/>
            <person name="Tsitrin T."/>
            <person name="Vuong H."/>
            <person name="Weaver B."/>
            <person name="Ciecko A."/>
            <person name="Tallon L."/>
            <person name="Jackson J."/>
            <person name="Pai G."/>
            <person name="Aken S.V."/>
            <person name="Utterback T."/>
            <person name="Reidmuller S."/>
            <person name="Feldblyum T."/>
            <person name="Hsiao J."/>
            <person name="Zismann V."/>
            <person name="Iobst S."/>
            <person name="de Vazeille A.R."/>
            <person name="Buell C.R."/>
            <person name="Ying K."/>
            <person name="Li Y."/>
            <person name="Lu T."/>
            <person name="Huang Y."/>
            <person name="Zhao Q."/>
            <person name="Feng Q."/>
            <person name="Zhang L."/>
            <person name="Zhu J."/>
            <person name="Weng Q."/>
            <person name="Mu J."/>
            <person name="Lu Y."/>
            <person name="Fan D."/>
            <person name="Liu Y."/>
            <person name="Guan J."/>
            <person name="Zhang Y."/>
            <person name="Yu S."/>
            <person name="Liu X."/>
            <person name="Zhang Y."/>
            <person name="Hong G."/>
            <person name="Han B."/>
            <person name="Choisne N."/>
            <person name="Demange N."/>
            <person name="Orjeda G."/>
            <person name="Samain S."/>
            <person name="Cattolico L."/>
            <person name="Pelletier E."/>
            <person name="Couloux A."/>
            <person name="Segurens B."/>
            <person name="Wincker P."/>
            <person name="D'Hont A."/>
            <person name="Scarpelli C."/>
            <person name="Weissenbach J."/>
            <person name="Salanoubat M."/>
            <person name="Quetier F."/>
            <person name="Yu Y."/>
            <person name="Kim H.R."/>
            <person name="Rambo T."/>
            <person name="Currie J."/>
            <person name="Collura K."/>
            <person name="Luo M."/>
            <person name="Yang T."/>
            <person name="Ammiraju J.S.S."/>
            <person name="Engler F."/>
            <person name="Soderlund C."/>
            <person name="Wing R.A."/>
            <person name="Palmer L.E."/>
            <person name="de la Bastide M."/>
            <person name="Spiegel L."/>
            <person name="Nascimento L."/>
            <person name="Zutavern T."/>
            <person name="O'Shaughnessy A."/>
            <person name="Dike S."/>
            <person name="Dedhia N."/>
            <person name="Preston R."/>
            <person name="Balija V."/>
            <person name="McCombie W.R."/>
            <person name="Chow T."/>
            <person name="Chen H."/>
            <person name="Chung M."/>
            <person name="Chen C."/>
            <person name="Shaw J."/>
            <person name="Wu H."/>
            <person name="Hsiao K."/>
            <person name="Chao Y."/>
            <person name="Chu M."/>
            <person name="Cheng C."/>
            <person name="Hour A."/>
            <person name="Lee P."/>
            <person name="Lin S."/>
            <person name="Lin Y."/>
            <person name="Liou J."/>
            <person name="Liu S."/>
            <person name="Hsing Y."/>
            <person name="Raghuvanshi S."/>
            <person name="Mohanty A."/>
            <person name="Bharti A.K."/>
            <person name="Gaur A."/>
            <person name="Gupta V."/>
            <person name="Kumar D."/>
            <person name="Ravi V."/>
            <person name="Vij S."/>
            <person name="Kapur A."/>
            <person name="Khurana P."/>
            <person name="Khurana P."/>
            <person name="Khurana J.P."/>
            <person name="Tyagi A.K."/>
            <person name="Gaikwad K."/>
            <person name="Singh A."/>
            <person name="Dalal V."/>
            <person name="Srivastava S."/>
            <person name="Dixit A."/>
            <person name="Pal A.K."/>
            <person name="Ghazi I.A."/>
            <person name="Yadav M."/>
            <person name="Pandit A."/>
            <person name="Bhargava A."/>
            <person name="Sureshbabu K."/>
            <person name="Batra K."/>
            <person name="Sharma T.R."/>
            <person name="Mohapatra T."/>
            <person name="Singh N.K."/>
            <person name="Messing J."/>
            <person name="Nelson A.B."/>
            <person name="Fuks G."/>
            <person name="Kavchok S."/>
            <person name="Keizer G."/>
            <person name="Linton E."/>
            <person name="Llaca V."/>
            <person name="Song R."/>
            <person name="Tanyolac B."/>
            <person name="Young S."/>
            <person name="Ho-Il K."/>
            <person name="Hahn J.H."/>
            <person name="Sangsakoo G."/>
            <person name="Vanavichit A."/>
            <person name="de Mattos Luiz.A.T."/>
            <person name="Zimmer P.D."/>
            <person name="Malone G."/>
            <person name="Dellagostin O."/>
            <person name="de Oliveira A.C."/>
            <person name="Bevan M."/>
            <person name="Bancroft I."/>
            <person name="Minx P."/>
            <person name="Cordum H."/>
            <person name="Wilson R."/>
            <person name="Cheng Z."/>
            <person name="Jin W."/>
            <person name="Jiang J."/>
            <person name="Leong S.A."/>
            <person name="Iwama H."/>
            <person name="Gojobori T."/>
            <person name="Itoh T."/>
            <person name="Niimura Y."/>
            <person name="Fujii Y."/>
            <person name="Habara T."/>
            <person name="Sakai H."/>
            <person name="Sato Y."/>
            <person name="Wilson G."/>
            <person name="Kumar K."/>
            <person name="McCouch S."/>
            <person name="Juretic N."/>
            <person name="Hoen D."/>
            <person name="Wright S."/>
            <person name="Bruskiewich R."/>
            <person name="Bureau T."/>
            <person name="Miyao A."/>
            <person name="Hirochika H."/>
            <person name="Nishikawa T."/>
            <person name="Kadowaki K."/>
            <person name="Sugiura M."/>
            <person name="Burr B."/>
            <person name="Sasaki T."/>
        </authorList>
    </citation>
    <scope>NUCLEOTIDE SEQUENCE [LARGE SCALE GENOMIC DNA]</scope>
    <source>
        <strain evidence="3">cv. Nipponbare</strain>
    </source>
</reference>
<dbReference type="AlphaFoldDB" id="A0A0P0WZ13"/>
<feature type="compositionally biased region" description="Low complexity" evidence="1">
    <location>
        <begin position="115"/>
        <end position="127"/>
    </location>
</feature>
<evidence type="ECO:0000313" key="3">
    <source>
        <dbReference type="Proteomes" id="UP000059680"/>
    </source>
</evidence>
<dbReference type="PaxDb" id="39947-A0A0P0WZ13"/>
<reference evidence="2 3" key="2">
    <citation type="journal article" date="2013" name="Plant Cell Physiol.">
        <title>Rice Annotation Project Database (RAP-DB): an integrative and interactive database for rice genomics.</title>
        <authorList>
            <person name="Sakai H."/>
            <person name="Lee S.S."/>
            <person name="Tanaka T."/>
            <person name="Numa H."/>
            <person name="Kim J."/>
            <person name="Kawahara Y."/>
            <person name="Wakimoto H."/>
            <person name="Yang C.C."/>
            <person name="Iwamoto M."/>
            <person name="Abe T."/>
            <person name="Yamada Y."/>
            <person name="Muto A."/>
            <person name="Inokuchi H."/>
            <person name="Ikemura T."/>
            <person name="Matsumoto T."/>
            <person name="Sasaki T."/>
            <person name="Itoh T."/>
        </authorList>
    </citation>
    <scope>NUCLEOTIDE SEQUENCE [LARGE SCALE GENOMIC DNA]</scope>
    <source>
        <strain evidence="3">cv. Nipponbare</strain>
    </source>
</reference>
<dbReference type="EMBL" id="AP014962">
    <property type="protein sequence ID" value="BAS98687.1"/>
    <property type="molecule type" value="Genomic_DNA"/>
</dbReference>
<accession>A0A0P0WZ13</accession>